<evidence type="ECO:0000313" key="3">
    <source>
        <dbReference type="EMBL" id="MEQ2426926.1"/>
    </source>
</evidence>
<protein>
    <recommendedName>
        <fullName evidence="5">Lipoprotein</fullName>
    </recommendedName>
</protein>
<sequence length="526" mass="58965">MKRNSVSVFMIAGLLSVLLSGCQAKGESGGGTSEVASEPVISMEEGHTEEGNDDKGGENTGTEQTGRENPKAGQKVETETDKRISALPYQFVRTYGIFQSEYPVYELESVIETKIPQKEKSLVLSSAICQNQELIVSIVMDDYSEVRETAVGGDSLEDSGYEPPGDGGMAASGRYQNQLWVSGEGLFLTGPGIQEAGIKPQESVYASYPDYLGAYGHMRYFIEARFEIPFISEHENVLTGYALRVLDFEEPLEFVMKRASEYGTLEELVAGEHGGMDTHDGISIISMGEKVKEGILISWYVYSEREGRQISIIYKPPYQEIDLPILSGKEKQYPMKELPANPYWNSIGQYRLSDVEGYGRRYSCLFDVPQDEQSGSYRMDIPGITFLNHEESPHITLDIPDDYEALNEEIPWKEGSVRILGITRMEPQSVAVTDGKGKEKVRERPAVYIDVQAAHEDKDLALKGLICQRKLRWTGWEHERYDFDKNGNLSGFRVFYDEGDSSVTLKFNGAAFYWNQPFVMEVPLGK</sequence>
<reference evidence="3 4" key="1">
    <citation type="submission" date="2024-03" db="EMBL/GenBank/DDBJ databases">
        <title>Human intestinal bacterial collection.</title>
        <authorList>
            <person name="Pauvert C."/>
            <person name="Hitch T.C.A."/>
            <person name="Clavel T."/>
        </authorList>
    </citation>
    <scope>NUCLEOTIDE SEQUENCE [LARGE SCALE GENOMIC DNA]</scope>
    <source>
        <strain evidence="3 4">CLA-SR-H021</strain>
    </source>
</reference>
<accession>A0ABV1D965</accession>
<name>A0ABV1D965_9FIRM</name>
<feature type="signal peptide" evidence="2">
    <location>
        <begin position="1"/>
        <end position="24"/>
    </location>
</feature>
<gene>
    <name evidence="3" type="ORF">WMQ36_18290</name>
</gene>
<keyword evidence="4" id="KW-1185">Reference proteome</keyword>
<dbReference type="PROSITE" id="PS51257">
    <property type="entry name" value="PROKAR_LIPOPROTEIN"/>
    <property type="match status" value="1"/>
</dbReference>
<evidence type="ECO:0000256" key="1">
    <source>
        <dbReference type="SAM" id="MobiDB-lite"/>
    </source>
</evidence>
<dbReference type="Proteomes" id="UP001454086">
    <property type="component" value="Unassembled WGS sequence"/>
</dbReference>
<feature type="region of interest" description="Disordered" evidence="1">
    <location>
        <begin position="26"/>
        <end position="80"/>
    </location>
</feature>
<feature type="chain" id="PRO_5045767405" description="Lipoprotein" evidence="2">
    <location>
        <begin position="25"/>
        <end position="526"/>
    </location>
</feature>
<organism evidence="3 4">
    <name type="scientific">Enterocloster hominis</name>
    <name type="common">ex Hitch et al. 2024</name>
    <dbReference type="NCBI Taxonomy" id="1917870"/>
    <lineage>
        <taxon>Bacteria</taxon>
        <taxon>Bacillati</taxon>
        <taxon>Bacillota</taxon>
        <taxon>Clostridia</taxon>
        <taxon>Lachnospirales</taxon>
        <taxon>Lachnospiraceae</taxon>
        <taxon>Enterocloster</taxon>
    </lineage>
</organism>
<comment type="caution">
    <text evidence="3">The sequence shown here is derived from an EMBL/GenBank/DDBJ whole genome shotgun (WGS) entry which is preliminary data.</text>
</comment>
<feature type="compositionally biased region" description="Basic and acidic residues" evidence="1">
    <location>
        <begin position="44"/>
        <end position="57"/>
    </location>
</feature>
<evidence type="ECO:0000313" key="4">
    <source>
        <dbReference type="Proteomes" id="UP001454086"/>
    </source>
</evidence>
<evidence type="ECO:0008006" key="5">
    <source>
        <dbReference type="Google" id="ProtNLM"/>
    </source>
</evidence>
<feature type="compositionally biased region" description="Basic and acidic residues" evidence="1">
    <location>
        <begin position="65"/>
        <end position="80"/>
    </location>
</feature>
<proteinExistence type="predicted"/>
<keyword evidence="2" id="KW-0732">Signal</keyword>
<dbReference type="RefSeq" id="WP_008721764.1">
    <property type="nucleotide sequence ID" value="NZ_JBBMFM010000080.1"/>
</dbReference>
<evidence type="ECO:0000256" key="2">
    <source>
        <dbReference type="SAM" id="SignalP"/>
    </source>
</evidence>
<dbReference type="EMBL" id="JBBMFM010000080">
    <property type="protein sequence ID" value="MEQ2426926.1"/>
    <property type="molecule type" value="Genomic_DNA"/>
</dbReference>